<dbReference type="PROSITE" id="PS51318">
    <property type="entry name" value="TAT"/>
    <property type="match status" value="1"/>
</dbReference>
<dbReference type="PROSITE" id="PS52035">
    <property type="entry name" value="PEPTIDASE_M14"/>
    <property type="match status" value="1"/>
</dbReference>
<dbReference type="Gene3D" id="3.40.630.10">
    <property type="entry name" value="Zn peptidases"/>
    <property type="match status" value="1"/>
</dbReference>
<dbReference type="InParanoid" id="A0A3N1HMD5"/>
<dbReference type="RefSeq" id="WP_123379391.1">
    <property type="nucleotide sequence ID" value="NZ_RJKN01000003.1"/>
</dbReference>
<dbReference type="GO" id="GO:0006508">
    <property type="term" value="P:proteolysis"/>
    <property type="evidence" value="ECO:0007669"/>
    <property type="project" value="UniProtKB-KW"/>
</dbReference>
<sequence length="463" mass="48940">MQRRPSAPSSARRRSLVAVGLGAVLALTGAPVAAGAADAPEAPVTALAAAEPVLPADAPRTGFETSGGAAWTTLEEEQSFLAAVDAASDRVGISTLATTAAGRPIQLVQIGTRQLSAREVAQRPSILVTCLQHGNEPAAREGCLEVVRDVALDTSPATQQLLRRSTVLVVPTVNPDGRAANTRANADGVDVNRDHLALETLEAQTIAALVRDYDPEMVVDVHEYGGRADVYDRDLIRLWPRNLNVDEGLRARAVELADDFIDPAVEAEGWSTGVYGIWNGPGGEPIAQVAGDGDERIMRNAVGLKHTVGQLTESQTRALTAEEQADPTVNTNRRVDTNVLALRGSLDMLRTQGAELRRETAAAEREAARLGAAGEGYIRFGGADNVLPTSSELLLDPPCAYDLTGEQLDAVSSTLSLHDIRVVERADGTARVPMGQPARGVIPLLMDERAAYDLVQATPVDCA</sequence>
<comment type="caution">
    <text evidence="10">The sequence shown here is derived from an EMBL/GenBank/DDBJ whole genome shotgun (WGS) entry which is preliminary data.</text>
</comment>
<dbReference type="SUPFAM" id="SSF53187">
    <property type="entry name" value="Zn-dependent exopeptidases"/>
    <property type="match status" value="1"/>
</dbReference>
<evidence type="ECO:0000256" key="5">
    <source>
        <dbReference type="ARBA" id="ARBA00022833"/>
    </source>
</evidence>
<dbReference type="InterPro" id="IPR000834">
    <property type="entry name" value="Peptidase_M14"/>
</dbReference>
<keyword evidence="4" id="KW-0378">Hydrolase</keyword>
<feature type="signal peptide" evidence="8">
    <location>
        <begin position="1"/>
        <end position="36"/>
    </location>
</feature>
<keyword evidence="6" id="KW-0482">Metalloprotease</keyword>
<dbReference type="PANTHER" id="PTHR11705:SF143">
    <property type="entry name" value="SLL0236 PROTEIN"/>
    <property type="match status" value="1"/>
</dbReference>
<dbReference type="GO" id="GO:0004181">
    <property type="term" value="F:metallocarboxypeptidase activity"/>
    <property type="evidence" value="ECO:0007669"/>
    <property type="project" value="InterPro"/>
</dbReference>
<dbReference type="SMART" id="SM00631">
    <property type="entry name" value="Zn_pept"/>
    <property type="match status" value="1"/>
</dbReference>
<evidence type="ECO:0000259" key="9">
    <source>
        <dbReference type="PROSITE" id="PS52035"/>
    </source>
</evidence>
<evidence type="ECO:0000256" key="1">
    <source>
        <dbReference type="ARBA" id="ARBA00001947"/>
    </source>
</evidence>
<gene>
    <name evidence="10" type="ORF">EDC03_1268</name>
</gene>
<evidence type="ECO:0000256" key="4">
    <source>
        <dbReference type="ARBA" id="ARBA00022801"/>
    </source>
</evidence>
<dbReference type="PANTHER" id="PTHR11705">
    <property type="entry name" value="PROTEASE FAMILY M14 CARBOXYPEPTIDASE A,B"/>
    <property type="match status" value="1"/>
</dbReference>
<dbReference type="EMBL" id="RJKN01000003">
    <property type="protein sequence ID" value="ROP43674.1"/>
    <property type="molecule type" value="Genomic_DNA"/>
</dbReference>
<protein>
    <submittedName>
        <fullName evidence="10">Zinc carboxypeptidase</fullName>
    </submittedName>
</protein>
<evidence type="ECO:0000256" key="2">
    <source>
        <dbReference type="ARBA" id="ARBA00005988"/>
    </source>
</evidence>
<comment type="cofactor">
    <cofactor evidence="1">
        <name>Zn(2+)</name>
        <dbReference type="ChEBI" id="CHEBI:29105"/>
    </cofactor>
</comment>
<dbReference type="GO" id="GO:0008270">
    <property type="term" value="F:zinc ion binding"/>
    <property type="evidence" value="ECO:0007669"/>
    <property type="project" value="InterPro"/>
</dbReference>
<feature type="chain" id="PRO_5018292120" evidence="8">
    <location>
        <begin position="37"/>
        <end position="463"/>
    </location>
</feature>
<organism evidence="10 11">
    <name type="scientific">Pseudokineococcus lusitanus</name>
    <dbReference type="NCBI Taxonomy" id="763993"/>
    <lineage>
        <taxon>Bacteria</taxon>
        <taxon>Bacillati</taxon>
        <taxon>Actinomycetota</taxon>
        <taxon>Actinomycetes</taxon>
        <taxon>Kineosporiales</taxon>
        <taxon>Kineosporiaceae</taxon>
        <taxon>Pseudokineococcus</taxon>
    </lineage>
</organism>
<dbReference type="InterPro" id="IPR006311">
    <property type="entry name" value="TAT_signal"/>
</dbReference>
<keyword evidence="5" id="KW-0862">Zinc</keyword>
<dbReference type="Pfam" id="PF00246">
    <property type="entry name" value="Peptidase_M14"/>
    <property type="match status" value="1"/>
</dbReference>
<keyword evidence="11" id="KW-1185">Reference proteome</keyword>
<comment type="similarity">
    <text evidence="2 7">Belongs to the peptidase M14 family.</text>
</comment>
<evidence type="ECO:0000313" key="10">
    <source>
        <dbReference type="EMBL" id="ROP43674.1"/>
    </source>
</evidence>
<dbReference type="Proteomes" id="UP000276232">
    <property type="component" value="Unassembled WGS sequence"/>
</dbReference>
<proteinExistence type="inferred from homology"/>
<feature type="domain" description="Peptidase M14" evidence="9">
    <location>
        <begin position="70"/>
        <end position="343"/>
    </location>
</feature>
<dbReference type="GO" id="GO:0005615">
    <property type="term" value="C:extracellular space"/>
    <property type="evidence" value="ECO:0007669"/>
    <property type="project" value="TreeGrafter"/>
</dbReference>
<dbReference type="AlphaFoldDB" id="A0A3N1HMD5"/>
<evidence type="ECO:0000256" key="8">
    <source>
        <dbReference type="SAM" id="SignalP"/>
    </source>
</evidence>
<dbReference type="OrthoDB" id="9758209at2"/>
<keyword evidence="3" id="KW-0645">Protease</keyword>
<reference evidence="10 11" key="1">
    <citation type="journal article" date="2015" name="Stand. Genomic Sci.">
        <title>Genomic Encyclopedia of Bacterial and Archaeal Type Strains, Phase III: the genomes of soil and plant-associated and newly described type strains.</title>
        <authorList>
            <person name="Whitman W.B."/>
            <person name="Woyke T."/>
            <person name="Klenk H.P."/>
            <person name="Zhou Y."/>
            <person name="Lilburn T.G."/>
            <person name="Beck B.J."/>
            <person name="De Vos P."/>
            <person name="Vandamme P."/>
            <person name="Eisen J.A."/>
            <person name="Garrity G."/>
            <person name="Hugenholtz P."/>
            <person name="Kyrpides N.C."/>
        </authorList>
    </citation>
    <scope>NUCLEOTIDE SEQUENCE [LARGE SCALE GENOMIC DNA]</scope>
    <source>
        <strain evidence="10 11">CECT 7306</strain>
    </source>
</reference>
<evidence type="ECO:0000313" key="11">
    <source>
        <dbReference type="Proteomes" id="UP000276232"/>
    </source>
</evidence>
<name>A0A3N1HMD5_9ACTN</name>
<evidence type="ECO:0000256" key="6">
    <source>
        <dbReference type="ARBA" id="ARBA00023049"/>
    </source>
</evidence>
<feature type="active site" description="Proton donor/acceptor" evidence="7">
    <location>
        <position position="313"/>
    </location>
</feature>
<evidence type="ECO:0000256" key="7">
    <source>
        <dbReference type="PROSITE-ProRule" id="PRU01379"/>
    </source>
</evidence>
<evidence type="ECO:0000256" key="3">
    <source>
        <dbReference type="ARBA" id="ARBA00022670"/>
    </source>
</evidence>
<accession>A0A3N1HMD5</accession>
<keyword evidence="8" id="KW-0732">Signal</keyword>
<keyword evidence="10" id="KW-0121">Carboxypeptidase</keyword>